<keyword evidence="2" id="KW-1185">Reference proteome</keyword>
<sequence length="59" mass="6924">SIMTAMMISKWVADGIEKHRISDLLIKLNKHLIYLDSKVEYVTTKSTVELYQRNLRIES</sequence>
<name>A0ACA9QMP8_9GLOM</name>
<evidence type="ECO:0000313" key="2">
    <source>
        <dbReference type="Proteomes" id="UP000789525"/>
    </source>
</evidence>
<feature type="non-terminal residue" evidence="1">
    <location>
        <position position="1"/>
    </location>
</feature>
<dbReference type="EMBL" id="CAJVPT010057886">
    <property type="protein sequence ID" value="CAG8759355.1"/>
    <property type="molecule type" value="Genomic_DNA"/>
</dbReference>
<accession>A0ACA9QMP8</accession>
<comment type="caution">
    <text evidence="1">The sequence shown here is derived from an EMBL/GenBank/DDBJ whole genome shotgun (WGS) entry which is preliminary data.</text>
</comment>
<reference evidence="1" key="1">
    <citation type="submission" date="2021-06" db="EMBL/GenBank/DDBJ databases">
        <authorList>
            <person name="Kallberg Y."/>
            <person name="Tangrot J."/>
            <person name="Rosling A."/>
        </authorList>
    </citation>
    <scope>NUCLEOTIDE SEQUENCE</scope>
    <source>
        <strain evidence="1">CL356</strain>
    </source>
</reference>
<dbReference type="Proteomes" id="UP000789525">
    <property type="component" value="Unassembled WGS sequence"/>
</dbReference>
<protein>
    <submittedName>
        <fullName evidence="1">13559_t:CDS:1</fullName>
    </submittedName>
</protein>
<evidence type="ECO:0000313" key="1">
    <source>
        <dbReference type="EMBL" id="CAG8759355.1"/>
    </source>
</evidence>
<proteinExistence type="predicted"/>
<organism evidence="1 2">
    <name type="scientific">Acaulospora colombiana</name>
    <dbReference type="NCBI Taxonomy" id="27376"/>
    <lineage>
        <taxon>Eukaryota</taxon>
        <taxon>Fungi</taxon>
        <taxon>Fungi incertae sedis</taxon>
        <taxon>Mucoromycota</taxon>
        <taxon>Glomeromycotina</taxon>
        <taxon>Glomeromycetes</taxon>
        <taxon>Diversisporales</taxon>
        <taxon>Acaulosporaceae</taxon>
        <taxon>Acaulospora</taxon>
    </lineage>
</organism>
<gene>
    <name evidence="1" type="ORF">ACOLOM_LOCUS13121</name>
</gene>